<dbReference type="Gene3D" id="1.20.81.10">
    <property type="entry name" value="RAP domain"/>
    <property type="match status" value="3"/>
</dbReference>
<dbReference type="GO" id="GO:0005801">
    <property type="term" value="C:cis-Golgi network"/>
    <property type="evidence" value="ECO:0007669"/>
    <property type="project" value="TreeGrafter"/>
</dbReference>
<keyword evidence="1" id="KW-0175">Coiled coil</keyword>
<keyword evidence="6" id="KW-0675">Receptor</keyword>
<dbReference type="GO" id="GO:0005768">
    <property type="term" value="C:endosome"/>
    <property type="evidence" value="ECO:0007669"/>
    <property type="project" value="TreeGrafter"/>
</dbReference>
<dbReference type="InterPro" id="IPR036744">
    <property type="entry name" value="RAP_sf"/>
</dbReference>
<dbReference type="GO" id="GO:0050750">
    <property type="term" value="F:low-density lipoprotein particle receptor binding"/>
    <property type="evidence" value="ECO:0007669"/>
    <property type="project" value="InterPro"/>
</dbReference>
<evidence type="ECO:0000313" key="6">
    <source>
        <dbReference type="EMBL" id="KAG8508662.1"/>
    </source>
</evidence>
<feature type="chain" id="PRO_5035294643" evidence="3">
    <location>
        <begin position="33"/>
        <end position="827"/>
    </location>
</feature>
<evidence type="ECO:0000256" key="1">
    <source>
        <dbReference type="SAM" id="Coils"/>
    </source>
</evidence>
<dbReference type="CDD" id="cd14806">
    <property type="entry name" value="RAP_D1"/>
    <property type="match status" value="1"/>
</dbReference>
<evidence type="ECO:0000313" key="7">
    <source>
        <dbReference type="Proteomes" id="UP000700334"/>
    </source>
</evidence>
<keyword evidence="3" id="KW-0732">Signal</keyword>
<comment type="caution">
    <text evidence="6">The sequence shown here is derived from an EMBL/GenBank/DDBJ whole genome shotgun (WGS) entry which is preliminary data.</text>
</comment>
<feature type="signal peptide" evidence="3">
    <location>
        <begin position="1"/>
        <end position="32"/>
    </location>
</feature>
<dbReference type="PANTHER" id="PTHR16560">
    <property type="entry name" value="ALPHA-2-MACROGLOBULIN RECEPTOR-ASSOCIATED PROTEIN"/>
    <property type="match status" value="1"/>
</dbReference>
<evidence type="ECO:0000259" key="4">
    <source>
        <dbReference type="Pfam" id="PF06400"/>
    </source>
</evidence>
<organism evidence="6 7">
    <name type="scientific">Galemys pyrenaicus</name>
    <name type="common">Iberian desman</name>
    <name type="synonym">Pyrenean desman</name>
    <dbReference type="NCBI Taxonomy" id="202257"/>
    <lineage>
        <taxon>Eukaryota</taxon>
        <taxon>Metazoa</taxon>
        <taxon>Chordata</taxon>
        <taxon>Craniata</taxon>
        <taxon>Vertebrata</taxon>
        <taxon>Euteleostomi</taxon>
        <taxon>Mammalia</taxon>
        <taxon>Eutheria</taxon>
        <taxon>Laurasiatheria</taxon>
        <taxon>Eulipotyphla</taxon>
        <taxon>Talpidae</taxon>
        <taxon>Galemys</taxon>
    </lineage>
</organism>
<sequence>MASRRVGSRLCGLPPPAPLLLLLLLGPWPAAGHGGKYSREKNEPGPAPTRAPGEEFRMEKLNQLWEKAQRVSAAGRSGPGPASSSRRPAGGSPASRNSRRRVHSSPATVARSAAARELGGTCSAVGGPGHLSRGQSTAGSRCGGPRRGFRAGDQRGGGALDAPGPVRASCLPLVAACAPVSPQLQLSPVKLSELHADLKMQERDEFTWKKLKLEGADADGEKEAQLRRSLSVIVAKYGLDGRKDGRKDAREVSSNALGDSAQEDGLGDPRLEKLWHKATTSGKFSTEELDRLWREFQHHQQKTQEYNVLLEALSSAPDVHENAIGPAALGPAQQELLRDKHAELKERLRALSQGFDRLREVSHQGYGARPAEFQEPRVTELWDLARSSNFSATELESLREELKHFEVKIEKHSHYQKQLEISHQKLKHVESTGDREHVSRSKERYALLEERTKQLGYQVRAARAPLLPRLPAPAPALRAGAAAGGRGQGTGPAPGWGRARGWCHLRGAAAGRASHGPPPGEEAPAGPVEPDLQSTPQRALSRSAPEAQRRTGHRTSPGAAPPPRGRRPPPPAARRPHCARSPNTRSPSAGPPLRPRSLPAACAPRGLGVLASAPGSGHCAGSQPRHTARLWVRGWHLGRVGEAWAPVCPAPEGARGPGVSLVGPRSRAACPGVGPALGPPSADGHRGRGCPDREVEELPRALGLPGGRAGPGRALATASDSAWGRALMRPRSPRHSLARVGQEMGLEASGRAGRSQVAVAVAHVPTCRLWAGVPAPLQPHSSSLVQFRCKPCAVPQAALLRTGQAGRGLSAAGRSGQALRLRGGGCL</sequence>
<protein>
    <submittedName>
        <fullName evidence="6">Alpha-2-macroglobulin receptor-associated protein</fullName>
    </submittedName>
</protein>
<dbReference type="GO" id="GO:0070326">
    <property type="term" value="F:very-low-density lipoprotein particle receptor binding"/>
    <property type="evidence" value="ECO:0007669"/>
    <property type="project" value="TreeGrafter"/>
</dbReference>
<name>A0A8J5ZXK2_GALPY</name>
<dbReference type="InterPro" id="IPR009066">
    <property type="entry name" value="MG_RAP_rcpt_1"/>
</dbReference>
<dbReference type="GO" id="GO:0008201">
    <property type="term" value="F:heparin binding"/>
    <property type="evidence" value="ECO:0007669"/>
    <property type="project" value="InterPro"/>
</dbReference>
<dbReference type="GO" id="GO:0005886">
    <property type="term" value="C:plasma membrane"/>
    <property type="evidence" value="ECO:0007669"/>
    <property type="project" value="TreeGrafter"/>
</dbReference>
<dbReference type="GO" id="GO:0048019">
    <property type="term" value="F:receptor antagonist activity"/>
    <property type="evidence" value="ECO:0007669"/>
    <property type="project" value="InterPro"/>
</dbReference>
<gene>
    <name evidence="6" type="ORF">J0S82_019592</name>
</gene>
<dbReference type="PANTHER" id="PTHR16560:SF2">
    <property type="entry name" value="ALPHA-2-MACROGLOBULIN RECEPTOR-ASSOCIATED PROTEIN"/>
    <property type="match status" value="1"/>
</dbReference>
<feature type="domain" description="Alpha-2-macroglobulin RAP C-terminal" evidence="5">
    <location>
        <begin position="266"/>
        <end position="461"/>
    </location>
</feature>
<dbReference type="GO" id="GO:0005793">
    <property type="term" value="C:endoplasmic reticulum-Golgi intermediate compartment"/>
    <property type="evidence" value="ECO:0007669"/>
    <property type="project" value="TreeGrafter"/>
</dbReference>
<dbReference type="Pfam" id="PF06400">
    <property type="entry name" value="Alpha-2-MRAP_N"/>
    <property type="match status" value="2"/>
</dbReference>
<dbReference type="Proteomes" id="UP000700334">
    <property type="component" value="Unassembled WGS sequence"/>
</dbReference>
<feature type="region of interest" description="Disordered" evidence="2">
    <location>
        <begin position="478"/>
        <end position="600"/>
    </location>
</feature>
<dbReference type="SUPFAM" id="SSF47045">
    <property type="entry name" value="RAP domain-like"/>
    <property type="match status" value="3"/>
</dbReference>
<evidence type="ECO:0000256" key="2">
    <source>
        <dbReference type="SAM" id="MobiDB-lite"/>
    </source>
</evidence>
<feature type="domain" description="Alpha-2-macroglobulin receptor-associated protein" evidence="4">
    <location>
        <begin position="184"/>
        <end position="249"/>
    </location>
</feature>
<dbReference type="InterPro" id="IPR037999">
    <property type="entry name" value="RAP_D3"/>
</dbReference>
<dbReference type="InterPro" id="IPR010483">
    <property type="entry name" value="Alpha_2_MRAP_C"/>
</dbReference>
<feature type="compositionally biased region" description="Pro residues" evidence="2">
    <location>
        <begin position="559"/>
        <end position="573"/>
    </location>
</feature>
<accession>A0A8J5ZXK2</accession>
<reference evidence="6" key="1">
    <citation type="journal article" date="2021" name="Evol. Appl.">
        <title>The genome of the Pyrenean desman and the effects of bottlenecks and inbreeding on the genomic landscape of an endangered species.</title>
        <authorList>
            <person name="Escoda L."/>
            <person name="Castresana J."/>
        </authorList>
    </citation>
    <scope>NUCLEOTIDE SEQUENCE</scope>
    <source>
        <strain evidence="6">IBE-C5619</strain>
    </source>
</reference>
<dbReference type="GO" id="GO:0048237">
    <property type="term" value="C:rough endoplasmic reticulum lumen"/>
    <property type="evidence" value="ECO:0007669"/>
    <property type="project" value="TreeGrafter"/>
</dbReference>
<evidence type="ECO:0000259" key="5">
    <source>
        <dbReference type="Pfam" id="PF06401"/>
    </source>
</evidence>
<dbReference type="AlphaFoldDB" id="A0A8J5ZXK2"/>
<dbReference type="CDD" id="cd14807">
    <property type="entry name" value="RAP_D2"/>
    <property type="match status" value="1"/>
</dbReference>
<dbReference type="Pfam" id="PF06401">
    <property type="entry name" value="Alpha-2-MRAP_C"/>
    <property type="match status" value="1"/>
</dbReference>
<dbReference type="InterPro" id="IPR038001">
    <property type="entry name" value="RAP_D2"/>
</dbReference>
<evidence type="ECO:0000256" key="3">
    <source>
        <dbReference type="SAM" id="SignalP"/>
    </source>
</evidence>
<proteinExistence type="predicted"/>
<feature type="region of interest" description="Disordered" evidence="2">
    <location>
        <begin position="32"/>
        <end position="157"/>
    </location>
</feature>
<feature type="domain" description="Alpha-2-macroglobulin receptor-associated protein" evidence="4">
    <location>
        <begin position="20"/>
        <end position="70"/>
    </location>
</feature>
<feature type="coiled-coil region" evidence="1">
    <location>
        <begin position="334"/>
        <end position="361"/>
    </location>
</feature>
<feature type="compositionally biased region" description="Gly residues" evidence="2">
    <location>
        <begin position="482"/>
        <end position="494"/>
    </location>
</feature>
<feature type="compositionally biased region" description="Low complexity" evidence="2">
    <location>
        <begin position="72"/>
        <end position="96"/>
    </location>
</feature>
<dbReference type="InterPro" id="IPR038003">
    <property type="entry name" value="A2-macroglobuin_RAP"/>
</dbReference>
<dbReference type="GO" id="GO:0035473">
    <property type="term" value="F:lipase binding"/>
    <property type="evidence" value="ECO:0007669"/>
    <property type="project" value="TreeGrafter"/>
</dbReference>
<dbReference type="EMBL" id="JAGFMF010012010">
    <property type="protein sequence ID" value="KAG8508662.1"/>
    <property type="molecule type" value="Genomic_DNA"/>
</dbReference>
<keyword evidence="7" id="KW-1185">Reference proteome</keyword>
<feature type="region of interest" description="Disordered" evidence="2">
    <location>
        <begin position="244"/>
        <end position="266"/>
    </location>
</feature>
<dbReference type="GO" id="GO:0002091">
    <property type="term" value="P:negative regulation of receptor internalization"/>
    <property type="evidence" value="ECO:0007669"/>
    <property type="project" value="TreeGrafter"/>
</dbReference>
<dbReference type="CDD" id="cd14808">
    <property type="entry name" value="RAP_D3"/>
    <property type="match status" value="1"/>
</dbReference>
<dbReference type="GO" id="GO:0010916">
    <property type="term" value="P:negative regulation of very-low-density lipoprotein particle clearance"/>
    <property type="evidence" value="ECO:0007669"/>
    <property type="project" value="TreeGrafter"/>
</dbReference>
<dbReference type="OrthoDB" id="5817428at2759"/>